<gene>
    <name evidence="1" type="ORF">FBF37_01515</name>
</gene>
<proteinExistence type="predicted"/>
<name>A0A4P9A2W4_9BACT</name>
<reference evidence="1 2" key="1">
    <citation type="submission" date="2019-04" db="EMBL/GenBank/DDBJ databases">
        <title>Saccharibacteria TM7 genomes.</title>
        <authorList>
            <person name="Bor B."/>
            <person name="He X."/>
            <person name="Chen T."/>
            <person name="Dewhirst F.E."/>
        </authorList>
    </citation>
    <scope>NUCLEOTIDE SEQUENCE [LARGE SCALE GENOMIC DNA]</scope>
    <source>
        <strain evidence="1 2">BB001</strain>
    </source>
</reference>
<dbReference type="EMBL" id="CP040004">
    <property type="protein sequence ID" value="QCT42147.1"/>
    <property type="molecule type" value="Genomic_DNA"/>
</dbReference>
<dbReference type="AlphaFoldDB" id="A0A4P9A2W4"/>
<accession>A0A4P9A2W4</accession>
<dbReference type="Proteomes" id="UP000310639">
    <property type="component" value="Chromosome"/>
</dbReference>
<protein>
    <submittedName>
        <fullName evidence="1">Uncharacterized protein</fullName>
    </submittedName>
</protein>
<dbReference type="RefSeq" id="WP_138078819.1">
    <property type="nucleotide sequence ID" value="NZ_CP040004.1"/>
</dbReference>
<organism evidence="1 2">
    <name type="scientific">Candidatus Nanosynbacter featherlites</name>
    <dbReference type="NCBI Taxonomy" id="2572088"/>
    <lineage>
        <taxon>Bacteria</taxon>
        <taxon>Candidatus Saccharimonadota</taxon>
        <taxon>Candidatus Saccharimonadia</taxon>
        <taxon>Candidatus Nanosynbacterales</taxon>
        <taxon>Candidatus Nanosynbacteraceae</taxon>
        <taxon>Candidatus Nanosynbacter</taxon>
    </lineage>
</organism>
<evidence type="ECO:0000313" key="1">
    <source>
        <dbReference type="EMBL" id="QCT42147.1"/>
    </source>
</evidence>
<evidence type="ECO:0000313" key="2">
    <source>
        <dbReference type="Proteomes" id="UP000310639"/>
    </source>
</evidence>
<dbReference type="OrthoDB" id="9786057at2"/>
<sequence length="269" mass="30232">MIIISAECYNKASMELLKGFVTMKADLGKAPCHLPISRALSQIAAEESEAIFIGDIAIIIDNLRMLNDQSWQELDSVELLPRDTLEDKKLLDLIYVTDQPATKPRKIKLQLQFSDPSIELRILWRELAHFLNLSIGQRVCQEFGAYFAHEDARDSANSTTVISTFLINPRIMPITQIEEITASVKHTLETITKLEVMQRFANYLSLASYSSNPHAAPDEDRLLREFGAILGSAGWKKIASVENLTKVLRATQISLYQHGSKQTKIDISS</sequence>
<dbReference type="KEGG" id="nft:FBF37_01515"/>
<keyword evidence="2" id="KW-1185">Reference proteome</keyword>